<dbReference type="Proteomes" id="UP001144397">
    <property type="component" value="Unassembled WGS sequence"/>
</dbReference>
<gene>
    <name evidence="7" type="ORF">GGQ86_003953</name>
    <name evidence="6" type="ORF">XFLAVUS301_36610</name>
</gene>
<dbReference type="CDD" id="cd08414">
    <property type="entry name" value="PBP2_LTTR_aromatics_like"/>
    <property type="match status" value="1"/>
</dbReference>
<evidence type="ECO:0000256" key="3">
    <source>
        <dbReference type="ARBA" id="ARBA00023125"/>
    </source>
</evidence>
<dbReference type="PANTHER" id="PTHR30346">
    <property type="entry name" value="TRANSCRIPTIONAL DUAL REGULATOR HCAR-RELATED"/>
    <property type="match status" value="1"/>
</dbReference>
<dbReference type="Pfam" id="PF03466">
    <property type="entry name" value="LysR_substrate"/>
    <property type="match status" value="1"/>
</dbReference>
<accession>A0A9W6FN05</accession>
<dbReference type="InterPro" id="IPR036388">
    <property type="entry name" value="WH-like_DNA-bd_sf"/>
</dbReference>
<evidence type="ECO:0000313" key="9">
    <source>
        <dbReference type="Proteomes" id="UP001245370"/>
    </source>
</evidence>
<dbReference type="EMBL" id="BSDO01000006">
    <property type="protein sequence ID" value="GLI23987.1"/>
    <property type="molecule type" value="Genomic_DNA"/>
</dbReference>
<dbReference type="PROSITE" id="PS50931">
    <property type="entry name" value="HTH_LYSR"/>
    <property type="match status" value="1"/>
</dbReference>
<dbReference type="GO" id="GO:0003677">
    <property type="term" value="F:DNA binding"/>
    <property type="evidence" value="ECO:0007669"/>
    <property type="project" value="UniProtKB-KW"/>
</dbReference>
<dbReference type="PRINTS" id="PR00039">
    <property type="entry name" value="HTHLYSR"/>
</dbReference>
<dbReference type="Gene3D" id="3.40.190.10">
    <property type="entry name" value="Periplasmic binding protein-like II"/>
    <property type="match status" value="2"/>
</dbReference>
<reference evidence="6" key="1">
    <citation type="submission" date="2022-12" db="EMBL/GenBank/DDBJ databases">
        <title>Reference genome sequencing for broad-spectrum identification of bacterial and archaeal isolates by mass spectrometry.</title>
        <authorList>
            <person name="Sekiguchi Y."/>
            <person name="Tourlousse D.M."/>
        </authorList>
    </citation>
    <scope>NUCLEOTIDE SEQUENCE</scope>
    <source>
        <strain evidence="6">301</strain>
    </source>
</reference>
<feature type="domain" description="HTH lysR-type" evidence="5">
    <location>
        <begin position="3"/>
        <end position="60"/>
    </location>
</feature>
<dbReference type="InterPro" id="IPR005119">
    <property type="entry name" value="LysR_subst-bd"/>
</dbReference>
<sequence>MRFDLRHVRCFVLLAEELHFGRAAQRAHMTQPGMSRLIRDLEQDVGVPLFARTTRTVVLTEAGKAFLAESREALARLERAVTRARRTAGGEVGVLRIGYMDFAINGRLPEFLNSFSRYRPEIRLELSFTPTLQQQEALLAERIDIGFMIGPFEEAGMESYAFDDNRYVALLPITHPLSNVRVLRLADLADQPFVLGSGENWGAFRTAFFAVCHRAGFTPRIVQEASSSEGIFGLVAAGAGVSVYASCVRNLQRRGIVIRDLDDVADKLVTCAAWATPIRAPAVTVFTEYMRRVWGGT</sequence>
<dbReference type="EMBL" id="JAVDPY010000007">
    <property type="protein sequence ID" value="MDR6335458.1"/>
    <property type="molecule type" value="Genomic_DNA"/>
</dbReference>
<evidence type="ECO:0000256" key="4">
    <source>
        <dbReference type="ARBA" id="ARBA00023163"/>
    </source>
</evidence>
<dbReference type="AlphaFoldDB" id="A0A9W6FN05"/>
<dbReference type="Pfam" id="PF00126">
    <property type="entry name" value="HTH_1"/>
    <property type="match status" value="1"/>
</dbReference>
<dbReference type="InterPro" id="IPR000847">
    <property type="entry name" value="LysR_HTH_N"/>
</dbReference>
<protein>
    <submittedName>
        <fullName evidence="7">DNA-binding transcriptional LysR family regulator</fullName>
    </submittedName>
    <submittedName>
        <fullName evidence="6">LysR family transcriptional regulator</fullName>
    </submittedName>
</protein>
<keyword evidence="2" id="KW-0805">Transcription regulation</keyword>
<evidence type="ECO:0000313" key="8">
    <source>
        <dbReference type="Proteomes" id="UP001144397"/>
    </source>
</evidence>
<evidence type="ECO:0000313" key="7">
    <source>
        <dbReference type="EMBL" id="MDR6335458.1"/>
    </source>
</evidence>
<evidence type="ECO:0000259" key="5">
    <source>
        <dbReference type="PROSITE" id="PS50931"/>
    </source>
</evidence>
<dbReference type="SUPFAM" id="SSF46785">
    <property type="entry name" value="Winged helix' DNA-binding domain"/>
    <property type="match status" value="1"/>
</dbReference>
<keyword evidence="4" id="KW-0804">Transcription</keyword>
<comment type="caution">
    <text evidence="6">The sequence shown here is derived from an EMBL/GenBank/DDBJ whole genome shotgun (WGS) entry which is preliminary data.</text>
</comment>
<dbReference type="RefSeq" id="WP_281808814.1">
    <property type="nucleotide sequence ID" value="NZ_BSDO01000006.1"/>
</dbReference>
<dbReference type="Proteomes" id="UP001245370">
    <property type="component" value="Unassembled WGS sequence"/>
</dbReference>
<dbReference type="FunFam" id="1.10.10.10:FF:000001">
    <property type="entry name" value="LysR family transcriptional regulator"/>
    <property type="match status" value="1"/>
</dbReference>
<reference evidence="7 9" key="2">
    <citation type="submission" date="2023-07" db="EMBL/GenBank/DDBJ databases">
        <title>Genomic Encyclopedia of Type Strains, Phase IV (KMG-IV): sequencing the most valuable type-strain genomes for metagenomic binning, comparative biology and taxonomic classification.</title>
        <authorList>
            <person name="Goeker M."/>
        </authorList>
    </citation>
    <scope>NUCLEOTIDE SEQUENCE [LARGE SCALE GENOMIC DNA]</scope>
    <source>
        <strain evidence="7 9">DSM 338</strain>
    </source>
</reference>
<dbReference type="PANTHER" id="PTHR30346:SF28">
    <property type="entry name" value="HTH-TYPE TRANSCRIPTIONAL REGULATOR CYNR"/>
    <property type="match status" value="1"/>
</dbReference>
<organism evidence="6 8">
    <name type="scientific">Xanthobacter flavus</name>
    <dbReference type="NCBI Taxonomy" id="281"/>
    <lineage>
        <taxon>Bacteria</taxon>
        <taxon>Pseudomonadati</taxon>
        <taxon>Pseudomonadota</taxon>
        <taxon>Alphaproteobacteria</taxon>
        <taxon>Hyphomicrobiales</taxon>
        <taxon>Xanthobacteraceae</taxon>
        <taxon>Xanthobacter</taxon>
    </lineage>
</organism>
<evidence type="ECO:0000313" key="6">
    <source>
        <dbReference type="EMBL" id="GLI23987.1"/>
    </source>
</evidence>
<dbReference type="SUPFAM" id="SSF53850">
    <property type="entry name" value="Periplasmic binding protein-like II"/>
    <property type="match status" value="1"/>
</dbReference>
<evidence type="ECO:0000256" key="2">
    <source>
        <dbReference type="ARBA" id="ARBA00023015"/>
    </source>
</evidence>
<dbReference type="InterPro" id="IPR036390">
    <property type="entry name" value="WH_DNA-bd_sf"/>
</dbReference>
<evidence type="ECO:0000256" key="1">
    <source>
        <dbReference type="ARBA" id="ARBA00009437"/>
    </source>
</evidence>
<keyword evidence="9" id="KW-1185">Reference proteome</keyword>
<dbReference type="GO" id="GO:0003700">
    <property type="term" value="F:DNA-binding transcription factor activity"/>
    <property type="evidence" value="ECO:0007669"/>
    <property type="project" value="InterPro"/>
</dbReference>
<name>A0A9W6FN05_XANFL</name>
<keyword evidence="3 7" id="KW-0238">DNA-binding</keyword>
<dbReference type="GO" id="GO:0032993">
    <property type="term" value="C:protein-DNA complex"/>
    <property type="evidence" value="ECO:0007669"/>
    <property type="project" value="TreeGrafter"/>
</dbReference>
<proteinExistence type="inferred from homology"/>
<dbReference type="GeneID" id="95764441"/>
<comment type="similarity">
    <text evidence="1">Belongs to the LysR transcriptional regulatory family.</text>
</comment>
<dbReference type="Gene3D" id="1.10.10.10">
    <property type="entry name" value="Winged helix-like DNA-binding domain superfamily/Winged helix DNA-binding domain"/>
    <property type="match status" value="1"/>
</dbReference>